<reference evidence="2 3" key="1">
    <citation type="submission" date="2011-08" db="EMBL/GenBank/DDBJ databases">
        <authorList>
            <person name="Liu Z.J."/>
            <person name="Shi F.L."/>
            <person name="Lu J.Q."/>
            <person name="Li M."/>
            <person name="Wang Z.L."/>
        </authorList>
    </citation>
    <scope>NUCLEOTIDE SEQUENCE [LARGE SCALE GENOMIC DNA]</scope>
    <source>
        <strain evidence="2 3">USNM 41457</strain>
    </source>
</reference>
<keyword evidence="3" id="KW-1185">Reference proteome</keyword>
<feature type="region of interest" description="Disordered" evidence="1">
    <location>
        <begin position="294"/>
        <end position="318"/>
    </location>
</feature>
<proteinExistence type="predicted"/>
<feature type="region of interest" description="Disordered" evidence="1">
    <location>
        <begin position="1"/>
        <end position="27"/>
    </location>
</feature>
<evidence type="ECO:0000256" key="1">
    <source>
        <dbReference type="SAM" id="MobiDB-lite"/>
    </source>
</evidence>
<dbReference type="VEuPathDB" id="MicrosporidiaDB:EDEG_02640"/>
<evidence type="ECO:0000313" key="2">
    <source>
        <dbReference type="EMBL" id="EJW02996.1"/>
    </source>
</evidence>
<gene>
    <name evidence="2" type="ORF">EDEG_02640</name>
</gene>
<dbReference type="Proteomes" id="UP000003163">
    <property type="component" value="Unassembled WGS sequence"/>
</dbReference>
<dbReference type="HOGENOM" id="CLU_739730_0_0_1"/>
<reference evidence="3" key="2">
    <citation type="submission" date="2015-07" db="EMBL/GenBank/DDBJ databases">
        <title>Contrasting host-pathogen interactions and genome evolution in two generalist and specialist microsporidian pathogens of mosquitoes.</title>
        <authorList>
            <consortium name="The Broad Institute Genomics Platform"/>
            <consortium name="The Broad Institute Genome Sequencing Center for Infectious Disease"/>
            <person name="Cuomo C.A."/>
            <person name="Sanscrainte N.D."/>
            <person name="Goldberg J.M."/>
            <person name="Heiman D."/>
            <person name="Young S."/>
            <person name="Zeng Q."/>
            <person name="Becnel J.J."/>
            <person name="Birren B.W."/>
        </authorList>
    </citation>
    <scope>NUCLEOTIDE SEQUENCE [LARGE SCALE GENOMIC DNA]</scope>
    <source>
        <strain evidence="3">USNM 41457</strain>
    </source>
</reference>
<organism evidence="2 3">
    <name type="scientific">Edhazardia aedis (strain USNM 41457)</name>
    <name type="common">Microsporidian parasite</name>
    <dbReference type="NCBI Taxonomy" id="1003232"/>
    <lineage>
        <taxon>Eukaryota</taxon>
        <taxon>Fungi</taxon>
        <taxon>Fungi incertae sedis</taxon>
        <taxon>Microsporidia</taxon>
        <taxon>Edhazardia</taxon>
    </lineage>
</organism>
<feature type="compositionally biased region" description="Basic and acidic residues" evidence="1">
    <location>
        <begin position="295"/>
        <end position="318"/>
    </location>
</feature>
<accession>J9D5C3</accession>
<name>J9D5C3_EDHAE</name>
<dbReference type="AlphaFoldDB" id="J9D5C3"/>
<dbReference type="FunCoup" id="J9D5C3">
    <property type="interactions" value="38"/>
</dbReference>
<sequence>MNQQDNINKYEHYKKSNETLESRQNDEKIYKENIEISDGNKRDEYRNKYVEETINPELENLKKQNTASNFLKNQAEYKLKETEKDEEYCSTSLISKIDKYEDGEKNFHSDEAEKDADSQIEIGLEDKMKKEIKTVRDMESFEVLHGVGNNIKLECENQSKPTLETNTEFVHKVNYTEIIDETLKKDHNMKDSKTNVEPISTGNFQNSNIKEDKSPMTHKEYHEALKKVCNKDKIKAFDDIENDKKNEEKIIKKLPEKEKRKSEFDEKNEQPIVKNQVKDFFEELLELNKPTLYESKSKNETENPCIRDQKLEENKLTNEDKQLDDLNLYLENEYKKLERDLWDKRKKEQEKARILESAKSNQSFLKKKVQKKTN</sequence>
<dbReference type="EMBL" id="AFBI03000049">
    <property type="protein sequence ID" value="EJW02996.1"/>
    <property type="molecule type" value="Genomic_DNA"/>
</dbReference>
<comment type="caution">
    <text evidence="2">The sequence shown here is derived from an EMBL/GenBank/DDBJ whole genome shotgun (WGS) entry which is preliminary data.</text>
</comment>
<feature type="compositionally biased region" description="Basic and acidic residues" evidence="1">
    <location>
        <begin position="8"/>
        <end position="27"/>
    </location>
</feature>
<protein>
    <submittedName>
        <fullName evidence="2">Uncharacterized protein</fullName>
    </submittedName>
</protein>
<evidence type="ECO:0000313" key="3">
    <source>
        <dbReference type="Proteomes" id="UP000003163"/>
    </source>
</evidence>
<dbReference type="InParanoid" id="J9D5C3"/>